<sequence length="1140" mass="123621">MPSGQETRRIAFEFRAGPYTSEELTVLGFSGREELSRAFSFTVELAAVGQAAIQPREMLGQKGVLALHDVVNGASRFVHGIIGRVESLGERQGLMRYRALLVPEFWKLRHVRRSRIFQQKSVPEIVQQVLEEAGLSHGGSLDGSYAPRDFCVQYRESDFDFVSRLLESEGIFFFFEHTEDAHTLMLGDGTGAHTPIPGEARLPFRGALGTEVSEEHVLGLERVARVQPGAVVLRDFDFVRPSLDLTANKEASNVGTELEVYDYPGKYEDPGAGKNLSKVRLEEHRQDAERCEGESSSVRMVPGCTFTLTEHPDAAFEGDYLLVAVEHSGGHHAYRSRFHALPAAVPFRPPRLTPAPVIAGAQTAIVVGPSGEEIHTDEHGRIKVRFHWDREAPGDDRSSCWIRVSQAWAGAGWGALYLPRIGQEVIVRFLEGDPDRPLVVGSVYNGENPPPVPLPDEKTKSTLRSSSSPGGGGFNELRFEDAAGTEFIALHGQKDWEIQAENDKTQRIGGFEDLTVAGNRTQSVQGNQILAVQQEDVRKIQGNQSLTVMGNRTTDISGDHHEDVANAQSITVAQVLKLDVAMASMENVAAAKALTVGGAYSVAVGLGFNEAVIGLKAEQVGGSFIEVVQLDREEKVDGDRSSKIFGEFKTAIPEELKVEIGKDLTETVKGDTLHAITGGFAWMAQEIELKADKLTVSVGGKVVLTVEQSGNIQWTGSSITVDGSQLKFKGSEVKRISAGSQKSLKGKKGKAPKAPKKDPVPVLKSLTWDKNKAVPNHNSGAPPGGAVPADAKIVAQVETENVPAGARALISIHHCLTGARVGALTDLVVQGNKVVDKKTGQPPVWTFEAKHLPWDPYDCPHFFFRVKLSHKGLTGSSPYDLGKDKAKTLQVEYWHMVVSDSVADTGPGGGLTTGAEMNEIAGLIRAKAHHKAGTLALSGATVPVANWGSLLRNTYSYHHASHGDVQDPGTGASLQDPKNNNPPHSQPGGNWRSVIVAVASSNQPGNTFGEADVRNKTAVPSVPRYLVYVDTCVAGWERSLGNAFVNRGTRNYLAFRCYIPDNDARAMARNFYTKWRDSYHFNPAKIPAVFYDTGAPYYHSMRPVLFGEGGGSIDHPFLQPFTALGRAIAGFVTSVVSMLK</sequence>
<feature type="compositionally biased region" description="Basic residues" evidence="4">
    <location>
        <begin position="744"/>
        <end position="754"/>
    </location>
</feature>
<dbReference type="NCBIfam" id="TIGR01646">
    <property type="entry name" value="vgr_GE"/>
    <property type="match status" value="1"/>
</dbReference>
<accession>A0A085WSA7</accession>
<evidence type="ECO:0000313" key="7">
    <source>
        <dbReference type="EMBL" id="KFE70570.1"/>
    </source>
</evidence>
<dbReference type="PANTHER" id="PTHR32305">
    <property type="match status" value="1"/>
</dbReference>
<gene>
    <name evidence="7" type="ORF">DB31_5612</name>
</gene>
<dbReference type="SUPFAM" id="SSF69279">
    <property type="entry name" value="Phage tail proteins"/>
    <property type="match status" value="2"/>
</dbReference>
<feature type="region of interest" description="Disordered" evidence="4">
    <location>
        <begin position="443"/>
        <end position="473"/>
    </location>
</feature>
<dbReference type="InterPro" id="IPR006531">
    <property type="entry name" value="Gp5/Vgr_OB"/>
</dbReference>
<evidence type="ECO:0000256" key="3">
    <source>
        <dbReference type="ARBA" id="ARBA00022525"/>
    </source>
</evidence>
<evidence type="ECO:0000259" key="5">
    <source>
        <dbReference type="Pfam" id="PF04717"/>
    </source>
</evidence>
<keyword evidence="3" id="KW-0964">Secreted</keyword>
<evidence type="ECO:0000256" key="4">
    <source>
        <dbReference type="SAM" id="MobiDB-lite"/>
    </source>
</evidence>
<dbReference type="Pfam" id="PF22178">
    <property type="entry name" value="Gp5_trimer_C"/>
    <property type="match status" value="1"/>
</dbReference>
<feature type="domain" description="Gp5/Type VI secretion system Vgr protein OB-fold" evidence="5">
    <location>
        <begin position="376"/>
        <end position="444"/>
    </location>
</feature>
<comment type="similarity">
    <text evidence="2">Belongs to the VgrG protein family.</text>
</comment>
<dbReference type="Gene3D" id="2.30.110.50">
    <property type="match status" value="1"/>
</dbReference>
<dbReference type="PANTHER" id="PTHR32305:SF15">
    <property type="entry name" value="PROTEIN RHSA-RELATED"/>
    <property type="match status" value="1"/>
</dbReference>
<dbReference type="Pfam" id="PF05954">
    <property type="entry name" value="Phage_GPD"/>
    <property type="match status" value="1"/>
</dbReference>
<comment type="caution">
    <text evidence="7">The sequence shown here is derived from an EMBL/GenBank/DDBJ whole genome shotgun (WGS) entry which is preliminary data.</text>
</comment>
<keyword evidence="8" id="KW-1185">Reference proteome</keyword>
<feature type="compositionally biased region" description="Polar residues" evidence="4">
    <location>
        <begin position="972"/>
        <end position="983"/>
    </location>
</feature>
<dbReference type="EMBL" id="JMCB01000003">
    <property type="protein sequence ID" value="KFE70570.1"/>
    <property type="molecule type" value="Genomic_DNA"/>
</dbReference>
<dbReference type="Gene3D" id="2.40.50.230">
    <property type="entry name" value="Gp5 N-terminal domain"/>
    <property type="match status" value="1"/>
</dbReference>
<dbReference type="RefSeq" id="WP_063769200.1">
    <property type="nucleotide sequence ID" value="NZ_JMCB01000003.1"/>
</dbReference>
<dbReference type="InterPro" id="IPR006533">
    <property type="entry name" value="T6SS_Vgr_RhsGE"/>
</dbReference>
<dbReference type="OrthoDB" id="5482463at2"/>
<dbReference type="InterPro" id="IPR054030">
    <property type="entry name" value="Gp5_Vgr_C"/>
</dbReference>
<organism evidence="7 8">
    <name type="scientific">Hyalangium minutum</name>
    <dbReference type="NCBI Taxonomy" id="394096"/>
    <lineage>
        <taxon>Bacteria</taxon>
        <taxon>Pseudomonadati</taxon>
        <taxon>Myxococcota</taxon>
        <taxon>Myxococcia</taxon>
        <taxon>Myxococcales</taxon>
        <taxon>Cystobacterineae</taxon>
        <taxon>Archangiaceae</taxon>
        <taxon>Hyalangium</taxon>
    </lineage>
</organism>
<dbReference type="STRING" id="394096.DB31_5612"/>
<proteinExistence type="inferred from homology"/>
<dbReference type="SUPFAM" id="SSF69255">
    <property type="entry name" value="gp5 N-terminal domain-like"/>
    <property type="match status" value="1"/>
</dbReference>
<evidence type="ECO:0000259" key="6">
    <source>
        <dbReference type="Pfam" id="PF22178"/>
    </source>
</evidence>
<feature type="region of interest" description="Disordered" evidence="4">
    <location>
        <begin position="961"/>
        <end position="990"/>
    </location>
</feature>
<dbReference type="PATRIC" id="fig|394096.3.peg.2090"/>
<comment type="subcellular location">
    <subcellularLocation>
        <location evidence="1">Secreted</location>
    </subcellularLocation>
</comment>
<evidence type="ECO:0000256" key="1">
    <source>
        <dbReference type="ARBA" id="ARBA00004613"/>
    </source>
</evidence>
<evidence type="ECO:0000256" key="2">
    <source>
        <dbReference type="ARBA" id="ARBA00005558"/>
    </source>
</evidence>
<dbReference type="InterPro" id="IPR050708">
    <property type="entry name" value="T6SS_VgrG/RHS"/>
</dbReference>
<dbReference type="NCBIfam" id="TIGR03361">
    <property type="entry name" value="VI_Rhs_Vgr"/>
    <property type="match status" value="1"/>
</dbReference>
<protein>
    <submittedName>
        <fullName evidence="7">VgrG protein</fullName>
    </submittedName>
</protein>
<dbReference type="Gene3D" id="3.55.50.10">
    <property type="entry name" value="Baseplate protein-like domains"/>
    <property type="match status" value="1"/>
</dbReference>
<dbReference type="GO" id="GO:0005576">
    <property type="term" value="C:extracellular region"/>
    <property type="evidence" value="ECO:0007669"/>
    <property type="project" value="UniProtKB-SubCell"/>
</dbReference>
<feature type="domain" description="Gp5/Type VI secretion system Vgr C-terminal trimerisation" evidence="6">
    <location>
        <begin position="461"/>
        <end position="572"/>
    </location>
</feature>
<evidence type="ECO:0000313" key="8">
    <source>
        <dbReference type="Proteomes" id="UP000028725"/>
    </source>
</evidence>
<dbReference type="Gene3D" id="4.10.220.110">
    <property type="match status" value="1"/>
</dbReference>
<reference evidence="7 8" key="1">
    <citation type="submission" date="2014-04" db="EMBL/GenBank/DDBJ databases">
        <title>Genome assembly of Hyalangium minutum DSM 14724.</title>
        <authorList>
            <person name="Sharma G."/>
            <person name="Subramanian S."/>
        </authorList>
    </citation>
    <scope>NUCLEOTIDE SEQUENCE [LARGE SCALE GENOMIC DNA]</scope>
    <source>
        <strain evidence="7 8">DSM 14724</strain>
    </source>
</reference>
<feature type="region of interest" description="Disordered" evidence="4">
    <location>
        <begin position="737"/>
        <end position="761"/>
    </location>
</feature>
<dbReference type="InterPro" id="IPR037026">
    <property type="entry name" value="Vgr_OB-fold_dom_sf"/>
</dbReference>
<dbReference type="AlphaFoldDB" id="A0A085WSA7"/>
<dbReference type="Proteomes" id="UP000028725">
    <property type="component" value="Unassembled WGS sequence"/>
</dbReference>
<dbReference type="InterPro" id="IPR017847">
    <property type="entry name" value="T6SS_RhsGE_Vgr_subset"/>
</dbReference>
<dbReference type="SUPFAM" id="SSF69349">
    <property type="entry name" value="Phage fibre proteins"/>
    <property type="match status" value="2"/>
</dbReference>
<dbReference type="Pfam" id="PF04717">
    <property type="entry name" value="Phage_base_V"/>
    <property type="match status" value="1"/>
</dbReference>
<name>A0A085WSA7_9BACT</name>